<evidence type="ECO:0000313" key="4">
    <source>
        <dbReference type="Proteomes" id="UP001165060"/>
    </source>
</evidence>
<dbReference type="InterPro" id="IPR004147">
    <property type="entry name" value="ABC1_dom"/>
</dbReference>
<name>A0ABQ6M601_9STRA</name>
<organism evidence="3 4">
    <name type="scientific">Tetraparma gracilis</name>
    <dbReference type="NCBI Taxonomy" id="2962635"/>
    <lineage>
        <taxon>Eukaryota</taxon>
        <taxon>Sar</taxon>
        <taxon>Stramenopiles</taxon>
        <taxon>Ochrophyta</taxon>
        <taxon>Bolidophyceae</taxon>
        <taxon>Parmales</taxon>
        <taxon>Triparmaceae</taxon>
        <taxon>Tetraparma</taxon>
    </lineage>
</organism>
<evidence type="ECO:0000313" key="3">
    <source>
        <dbReference type="EMBL" id="GMI20218.1"/>
    </source>
</evidence>
<dbReference type="Pfam" id="PF03109">
    <property type="entry name" value="ABC1"/>
    <property type="match status" value="1"/>
</dbReference>
<sequence length="757" mass="81500">MKDLSAPSLEKSYISLDSTTTATDESGLPEVYNAELIQDYWKSQRGTLNKRWGEFVGLSVPFLTRLTSLFITEGGANLGPYVGELSRSAREILQELGPTFVKLGQMMSVRPDVLPEEALTELGILQDSVEAFPTSEAVAQIESSLGGPLSDFFLSISEEPVAAASLAQVYRAVTLNNETVAVKVQRPKVLSQVSKDLYVLRRAAEVYQGLVDRFAPQQRTDYVSLLNEFAVGFYTELDFVNEGKNQEKLRTLLLENNVTGVLVPRVYSDLSTRRVLVSEWVDGVKLSTCTPEEIKATTAIAQEAFLVQLLSAGFFHADPHPGNILKLNSPGPAGESLALIDCGLMASISSEDRDIMISALIHLANGDYAKLVDDFISLKILPTDCDRRKVVPLMDKALTPYVAGGGAKKRRSERRRAIITLEGVALTGDPNYGIIREAYPFIARRLLRDDRPVLQQALNEILYSSSDSGGLKISRLISLIGNAACADDVAQDGCEVPPATPMIDLDAPKNIQLDEGLKFVFSASGTAIRKLLITETTTVSDLVVRQLLRKSLLDLEISSLPTLLPKLFPALPSLPPPPSLPSLPFGLPLPSFLPPLPTLPSSTSIPIPIPLPGGRVALKTLTEFVDAIAPPLSRDEELYVLSVTDVISEMSGADDLSSIVSGNDAVSAETLSVIISLVTRGGLSKKLDLGDRLQPQVLEQITQSLSGLVGGNAVEASMEEIAGKLSDGERENLDGFIDSLLGNIVATLEGRAAALAA</sequence>
<dbReference type="PANTHER" id="PTHR10566:SF121">
    <property type="entry name" value="PROTEIN KINASE DOMAIN-CONTAINING PROTEIN"/>
    <property type="match status" value="1"/>
</dbReference>
<protein>
    <recommendedName>
        <fullName evidence="2">ABC1 atypical kinase-like domain-containing protein</fullName>
    </recommendedName>
</protein>
<dbReference type="Proteomes" id="UP001165060">
    <property type="component" value="Unassembled WGS sequence"/>
</dbReference>
<dbReference type="CDD" id="cd05121">
    <property type="entry name" value="ABC1_ADCK3-like"/>
    <property type="match status" value="1"/>
</dbReference>
<dbReference type="InterPro" id="IPR050154">
    <property type="entry name" value="UbiB_kinase"/>
</dbReference>
<accession>A0ABQ6M601</accession>
<dbReference type="SUPFAM" id="SSF56112">
    <property type="entry name" value="Protein kinase-like (PK-like)"/>
    <property type="match status" value="1"/>
</dbReference>
<comment type="caution">
    <text evidence="3">The sequence shown here is derived from an EMBL/GenBank/DDBJ whole genome shotgun (WGS) entry which is preliminary data.</text>
</comment>
<proteinExistence type="inferred from homology"/>
<evidence type="ECO:0000259" key="2">
    <source>
        <dbReference type="Pfam" id="PF03109"/>
    </source>
</evidence>
<reference evidence="3 4" key="1">
    <citation type="journal article" date="2023" name="Commun. Biol.">
        <title>Genome analysis of Parmales, the sister group of diatoms, reveals the evolutionary specialization of diatoms from phago-mixotrophs to photoautotrophs.</title>
        <authorList>
            <person name="Ban H."/>
            <person name="Sato S."/>
            <person name="Yoshikawa S."/>
            <person name="Yamada K."/>
            <person name="Nakamura Y."/>
            <person name="Ichinomiya M."/>
            <person name="Sato N."/>
            <person name="Blanc-Mathieu R."/>
            <person name="Endo H."/>
            <person name="Kuwata A."/>
            <person name="Ogata H."/>
        </authorList>
    </citation>
    <scope>NUCLEOTIDE SEQUENCE [LARGE SCALE GENOMIC DNA]</scope>
</reference>
<dbReference type="EMBL" id="BRYB01002476">
    <property type="protein sequence ID" value="GMI20218.1"/>
    <property type="molecule type" value="Genomic_DNA"/>
</dbReference>
<dbReference type="InterPro" id="IPR011009">
    <property type="entry name" value="Kinase-like_dom_sf"/>
</dbReference>
<dbReference type="PANTHER" id="PTHR10566">
    <property type="entry name" value="CHAPERONE-ACTIVITY OF BC1 COMPLEX CABC1 -RELATED"/>
    <property type="match status" value="1"/>
</dbReference>
<keyword evidence="4" id="KW-1185">Reference proteome</keyword>
<gene>
    <name evidence="3" type="ORF">TeGR_g1470</name>
</gene>
<evidence type="ECO:0000256" key="1">
    <source>
        <dbReference type="ARBA" id="ARBA00009670"/>
    </source>
</evidence>
<feature type="domain" description="ABC1 atypical kinase-like" evidence="2">
    <location>
        <begin position="125"/>
        <end position="372"/>
    </location>
</feature>
<comment type="similarity">
    <text evidence="1">Belongs to the protein kinase superfamily. ADCK protein kinase family.</text>
</comment>